<keyword evidence="1" id="KW-1133">Transmembrane helix</keyword>
<accession>A0ABQ5HN56</accession>
<name>A0ABQ5HN56_9ASTR</name>
<reference evidence="2" key="1">
    <citation type="journal article" date="2022" name="Int. J. Mol. Sci.">
        <title>Draft Genome of Tanacetum Coccineum: Genomic Comparison of Closely Related Tanacetum-Family Plants.</title>
        <authorList>
            <person name="Yamashiro T."/>
            <person name="Shiraishi A."/>
            <person name="Nakayama K."/>
            <person name="Satake H."/>
        </authorList>
    </citation>
    <scope>NUCLEOTIDE SEQUENCE</scope>
</reference>
<dbReference type="EMBL" id="BQNB010019812">
    <property type="protein sequence ID" value="GJT89315.1"/>
    <property type="molecule type" value="Genomic_DNA"/>
</dbReference>
<sequence>MVMLMAFRVMWVTGTFVMMFVVLVRVCLRKGTARVPTSVVDGGGLYHNVCEVHQSKRKFPHDDVDGRDVCGVGPSVSSKRRCVCVPTSAADGGVLYDNVCGVDPSVFPETQHICCSVLEAVLDTRIKTPEVPAVALDIFSNTPSQQPALVSQECIPPSAI</sequence>
<feature type="transmembrane region" description="Helical" evidence="1">
    <location>
        <begin position="6"/>
        <end position="28"/>
    </location>
</feature>
<reference evidence="2" key="2">
    <citation type="submission" date="2022-01" db="EMBL/GenBank/DDBJ databases">
        <authorList>
            <person name="Yamashiro T."/>
            <person name="Shiraishi A."/>
            <person name="Satake H."/>
            <person name="Nakayama K."/>
        </authorList>
    </citation>
    <scope>NUCLEOTIDE SEQUENCE</scope>
</reference>
<keyword evidence="3" id="KW-1185">Reference proteome</keyword>
<keyword evidence="1" id="KW-0472">Membrane</keyword>
<organism evidence="2 3">
    <name type="scientific">Tanacetum coccineum</name>
    <dbReference type="NCBI Taxonomy" id="301880"/>
    <lineage>
        <taxon>Eukaryota</taxon>
        <taxon>Viridiplantae</taxon>
        <taxon>Streptophyta</taxon>
        <taxon>Embryophyta</taxon>
        <taxon>Tracheophyta</taxon>
        <taxon>Spermatophyta</taxon>
        <taxon>Magnoliopsida</taxon>
        <taxon>eudicotyledons</taxon>
        <taxon>Gunneridae</taxon>
        <taxon>Pentapetalae</taxon>
        <taxon>asterids</taxon>
        <taxon>campanulids</taxon>
        <taxon>Asterales</taxon>
        <taxon>Asteraceae</taxon>
        <taxon>Asteroideae</taxon>
        <taxon>Anthemideae</taxon>
        <taxon>Anthemidinae</taxon>
        <taxon>Tanacetum</taxon>
    </lineage>
</organism>
<feature type="non-terminal residue" evidence="2">
    <location>
        <position position="160"/>
    </location>
</feature>
<proteinExistence type="predicted"/>
<dbReference type="Proteomes" id="UP001151760">
    <property type="component" value="Unassembled WGS sequence"/>
</dbReference>
<protein>
    <submittedName>
        <fullName evidence="2">Uncharacterized protein</fullName>
    </submittedName>
</protein>
<keyword evidence="1" id="KW-0812">Transmembrane</keyword>
<evidence type="ECO:0000313" key="2">
    <source>
        <dbReference type="EMBL" id="GJT89315.1"/>
    </source>
</evidence>
<evidence type="ECO:0000313" key="3">
    <source>
        <dbReference type="Proteomes" id="UP001151760"/>
    </source>
</evidence>
<evidence type="ECO:0000256" key="1">
    <source>
        <dbReference type="SAM" id="Phobius"/>
    </source>
</evidence>
<gene>
    <name evidence="2" type="ORF">Tco_1071032</name>
</gene>
<comment type="caution">
    <text evidence="2">The sequence shown here is derived from an EMBL/GenBank/DDBJ whole genome shotgun (WGS) entry which is preliminary data.</text>
</comment>